<sequence>MSSFARLKHIQDYDRVSYYSICLSDDPENLDSVESMYESFLRTHGGKHKKKVVHIANWLKEIGEKYGAQEHLFRDEQNQGEANGLPPKGTDRPPTYTEDGKNIPNNLRLYCYRLNEHVVILFSGDIKTAKNAQDCANVKSHFELANQLTKAIDLALKEKEITWIDDFTNIAFDIDMIMPL</sequence>
<evidence type="ECO:0000313" key="3">
    <source>
        <dbReference type="Proteomes" id="UP001355298"/>
    </source>
</evidence>
<protein>
    <submittedName>
        <fullName evidence="2">Uncharacterized protein</fullName>
    </submittedName>
</protein>
<reference evidence="2 3" key="1">
    <citation type="submission" date="2024-01" db="EMBL/GenBank/DDBJ databases">
        <title>The strains designed SYSU M86414 and SYSU M84420 isolated from the marine sediment in San Sha City (Hainan Province, China).</title>
        <authorList>
            <person name="Guo D."/>
        </authorList>
    </citation>
    <scope>NUCLEOTIDE SEQUENCE [LARGE SCALE GENOMIC DNA]</scope>
    <source>
        <strain evidence="2 3">SYSU M84420</strain>
    </source>
</reference>
<proteinExistence type="predicted"/>
<dbReference type="Proteomes" id="UP001355298">
    <property type="component" value="Unassembled WGS sequence"/>
</dbReference>
<evidence type="ECO:0000256" key="1">
    <source>
        <dbReference type="SAM" id="MobiDB-lite"/>
    </source>
</evidence>
<dbReference type="EMBL" id="JAYMGW010000006">
    <property type="protein sequence ID" value="MEC4265454.1"/>
    <property type="molecule type" value="Genomic_DNA"/>
</dbReference>
<dbReference type="RefSeq" id="WP_326278481.1">
    <property type="nucleotide sequence ID" value="NZ_JAYKYV010000006.1"/>
</dbReference>
<gene>
    <name evidence="2" type="ORF">VOP03_08865</name>
</gene>
<name>A0ABU6IQR2_9FLAO</name>
<comment type="caution">
    <text evidence="2">The sequence shown here is derived from an EMBL/GenBank/DDBJ whole genome shotgun (WGS) entry which is preliminary data.</text>
</comment>
<organism evidence="2 3">
    <name type="scientific">Flagellimonas halotolerans</name>
    <dbReference type="NCBI Taxonomy" id="3112164"/>
    <lineage>
        <taxon>Bacteria</taxon>
        <taxon>Pseudomonadati</taxon>
        <taxon>Bacteroidota</taxon>
        <taxon>Flavobacteriia</taxon>
        <taxon>Flavobacteriales</taxon>
        <taxon>Flavobacteriaceae</taxon>
        <taxon>Flagellimonas</taxon>
    </lineage>
</organism>
<keyword evidence="3" id="KW-1185">Reference proteome</keyword>
<accession>A0ABU6IQR2</accession>
<feature type="region of interest" description="Disordered" evidence="1">
    <location>
        <begin position="78"/>
        <end position="101"/>
    </location>
</feature>
<evidence type="ECO:0000313" key="2">
    <source>
        <dbReference type="EMBL" id="MEC4265454.1"/>
    </source>
</evidence>